<keyword evidence="2" id="KW-1133">Transmembrane helix</keyword>
<feature type="region of interest" description="Disordered" evidence="1">
    <location>
        <begin position="1"/>
        <end position="24"/>
    </location>
</feature>
<organism evidence="3 4">
    <name type="scientific">Agrococcus terreus</name>
    <dbReference type="NCBI Taxonomy" id="574649"/>
    <lineage>
        <taxon>Bacteria</taxon>
        <taxon>Bacillati</taxon>
        <taxon>Actinomycetota</taxon>
        <taxon>Actinomycetes</taxon>
        <taxon>Micrococcales</taxon>
        <taxon>Microbacteriaceae</taxon>
        <taxon>Agrococcus</taxon>
    </lineage>
</organism>
<keyword evidence="2" id="KW-0472">Membrane</keyword>
<proteinExistence type="predicted"/>
<protein>
    <submittedName>
        <fullName evidence="3">Uncharacterized protein</fullName>
    </submittedName>
</protein>
<keyword evidence="4" id="KW-1185">Reference proteome</keyword>
<evidence type="ECO:0000313" key="4">
    <source>
        <dbReference type="Proteomes" id="UP000626982"/>
    </source>
</evidence>
<dbReference type="EMBL" id="BMLM01000002">
    <property type="protein sequence ID" value="GGN87005.1"/>
    <property type="molecule type" value="Genomic_DNA"/>
</dbReference>
<dbReference type="RefSeq" id="WP_188718274.1">
    <property type="nucleotide sequence ID" value="NZ_BAABBD010000003.1"/>
</dbReference>
<gene>
    <name evidence="3" type="ORF">GCM10010968_21100</name>
</gene>
<dbReference type="Proteomes" id="UP000626982">
    <property type="component" value="Unassembled WGS sequence"/>
</dbReference>
<feature type="transmembrane region" description="Helical" evidence="2">
    <location>
        <begin position="40"/>
        <end position="63"/>
    </location>
</feature>
<evidence type="ECO:0000256" key="2">
    <source>
        <dbReference type="SAM" id="Phobius"/>
    </source>
</evidence>
<comment type="caution">
    <text evidence="3">The sequence shown here is derived from an EMBL/GenBank/DDBJ whole genome shotgun (WGS) entry which is preliminary data.</text>
</comment>
<name>A0ABQ2KLS7_9MICO</name>
<keyword evidence="2" id="KW-0812">Transmembrane</keyword>
<sequence length="244" mass="23707">MTDEQELRRRLREIPGPPAGGLDVDAAVADARRRRRPKTAALAGATGLAAVLAIAPFAAPALLPSSTSTMAERPESDAGAPAPEVAGQESAGQPEEGSGAGDAGTGADGGSVAGACAYRALRADTGIGLRFLDDPADGLASIEIDFPAAGGDLVVEALGIAQVEAGGGPLRIVSAPDASQLAPAVSVREASTGAGGGTVVLDDVPVATDPGVGCGIEAAAVPAPLVLGTSDGRPVTAVGDPWAP</sequence>
<feature type="region of interest" description="Disordered" evidence="1">
    <location>
        <begin position="66"/>
        <end position="106"/>
    </location>
</feature>
<evidence type="ECO:0000256" key="1">
    <source>
        <dbReference type="SAM" id="MobiDB-lite"/>
    </source>
</evidence>
<accession>A0ABQ2KLS7</accession>
<reference evidence="4" key="1">
    <citation type="journal article" date="2019" name="Int. J. Syst. Evol. Microbiol.">
        <title>The Global Catalogue of Microorganisms (GCM) 10K type strain sequencing project: providing services to taxonomists for standard genome sequencing and annotation.</title>
        <authorList>
            <consortium name="The Broad Institute Genomics Platform"/>
            <consortium name="The Broad Institute Genome Sequencing Center for Infectious Disease"/>
            <person name="Wu L."/>
            <person name="Ma J."/>
        </authorList>
    </citation>
    <scope>NUCLEOTIDE SEQUENCE [LARGE SCALE GENOMIC DNA]</scope>
    <source>
        <strain evidence="4">CGMCC 1.6960</strain>
    </source>
</reference>
<evidence type="ECO:0000313" key="3">
    <source>
        <dbReference type="EMBL" id="GGN87005.1"/>
    </source>
</evidence>